<gene>
    <name evidence="1" type="ORF">Y882_02590</name>
</gene>
<dbReference type="Proteomes" id="UP000035481">
    <property type="component" value="Unassembled WGS sequence"/>
</dbReference>
<dbReference type="RefSeq" id="WP_046970311.1">
    <property type="nucleotide sequence ID" value="NZ_JPLA01000006.1"/>
</dbReference>
<dbReference type="STRING" id="1440762.Y882_02590"/>
<sequence length="159" mass="16293">MTTYINAKLVASITAFAVGALYVDRQVTDLADRGVIPAGVLNGDKIQIGVVPAGHVLVPQHCTIQIPKLDTNAVATGKFKIGTDAKADALVAEKTAGAAIVLRGSDCDVTATIGDPSEDTPIYLGVTGPLATQAQTGKIIADLVIRAWQSEVDTVVGAA</sequence>
<accession>A0A0G9H849</accession>
<protein>
    <submittedName>
        <fullName evidence="1">Uncharacterized protein</fullName>
    </submittedName>
</protein>
<dbReference type="PATRIC" id="fig|1440762.4.peg.3299"/>
<proteinExistence type="predicted"/>
<comment type="caution">
    <text evidence="1">The sequence shown here is derived from an EMBL/GenBank/DDBJ whole genome shotgun (WGS) entry which is preliminary data.</text>
</comment>
<dbReference type="AlphaFoldDB" id="A0A0G9H849"/>
<evidence type="ECO:0000313" key="1">
    <source>
        <dbReference type="EMBL" id="KLD65429.1"/>
    </source>
</evidence>
<reference evidence="1 2" key="1">
    <citation type="journal article" date="2015" name="Antonie Van Leeuwenhoek">
        <title>A phylogenomic and molecular marker based taxonomic framework for the order Xanthomonadales: proposal to transfer the families Algiphilaceae and Solimonadaceae to the order Nevskiales ord. nov. and to create a new family within the order Xanthomonadales, the family Rhodanobacteraceae fam. nov., containing the genus Rhodanobacter and its closest relatives.</title>
        <authorList>
            <person name="Naushad S."/>
            <person name="Adeolu M."/>
            <person name="Wong S."/>
            <person name="Sohail M."/>
            <person name="Schellhorn H.E."/>
            <person name="Gupta R.S."/>
        </authorList>
    </citation>
    <scope>NUCLEOTIDE SEQUENCE [LARGE SCALE GENOMIC DNA]</scope>
    <source>
        <strain evidence="1 2">DSM 16301</strain>
    </source>
</reference>
<evidence type="ECO:0000313" key="2">
    <source>
        <dbReference type="Proteomes" id="UP000035481"/>
    </source>
</evidence>
<name>A0A0G9H849_9GAMM</name>
<organism evidence="1 2">
    <name type="scientific">Dyella japonica DSM 16301</name>
    <dbReference type="NCBI Taxonomy" id="1440762"/>
    <lineage>
        <taxon>Bacteria</taxon>
        <taxon>Pseudomonadati</taxon>
        <taxon>Pseudomonadota</taxon>
        <taxon>Gammaproteobacteria</taxon>
        <taxon>Lysobacterales</taxon>
        <taxon>Rhodanobacteraceae</taxon>
        <taxon>Dyella</taxon>
    </lineage>
</organism>
<dbReference type="EMBL" id="JPLA01000006">
    <property type="protein sequence ID" value="KLD65429.1"/>
    <property type="molecule type" value="Genomic_DNA"/>
</dbReference>